<comment type="similarity">
    <text evidence="3 6">Belongs to the DHNA family.</text>
</comment>
<gene>
    <name evidence="8" type="primary">folB</name>
    <name evidence="8" type="ORF">GCM10009838_60330</name>
</gene>
<evidence type="ECO:0000256" key="1">
    <source>
        <dbReference type="ARBA" id="ARBA00001353"/>
    </source>
</evidence>
<dbReference type="EMBL" id="BAAAQM010000042">
    <property type="protein sequence ID" value="GAA1989348.1"/>
    <property type="molecule type" value="Genomic_DNA"/>
</dbReference>
<keyword evidence="4 6" id="KW-0289">Folate biosynthesis</keyword>
<comment type="caution">
    <text evidence="8">The sequence shown here is derived from an EMBL/GenBank/DDBJ whole genome shotgun (WGS) entry which is preliminary data.</text>
</comment>
<comment type="pathway">
    <text evidence="2 6">Cofactor biosynthesis; tetrahydrofolate biosynthesis; 2-amino-4-hydroxy-6-hydroxymethyl-7,8-dihydropteridine diphosphate from 7,8-dihydroneopterin triphosphate: step 3/4.</text>
</comment>
<evidence type="ECO:0000259" key="7">
    <source>
        <dbReference type="SMART" id="SM00905"/>
    </source>
</evidence>
<evidence type="ECO:0000256" key="6">
    <source>
        <dbReference type="RuleBase" id="RU362079"/>
    </source>
</evidence>
<comment type="function">
    <text evidence="6">Catalyzes the conversion of 7,8-dihydroneopterin to 6-hydroxymethyl-7,8-dihydropterin.</text>
</comment>
<dbReference type="Proteomes" id="UP001499854">
    <property type="component" value="Unassembled WGS sequence"/>
</dbReference>
<dbReference type="InterPro" id="IPR006156">
    <property type="entry name" value="Dihydroneopterin_aldolase"/>
</dbReference>
<evidence type="ECO:0000313" key="9">
    <source>
        <dbReference type="Proteomes" id="UP001499854"/>
    </source>
</evidence>
<dbReference type="InterPro" id="IPR043133">
    <property type="entry name" value="GTP-CH-I_C/QueF"/>
</dbReference>
<protein>
    <recommendedName>
        <fullName evidence="6">7,8-dihydroneopterin aldolase</fullName>
        <ecNumber evidence="6">4.1.2.25</ecNumber>
    </recommendedName>
</protein>
<dbReference type="PANTHER" id="PTHR42844:SF1">
    <property type="entry name" value="DIHYDRONEOPTERIN ALDOLASE 1-RELATED"/>
    <property type="match status" value="1"/>
</dbReference>
<proteinExistence type="inferred from homology"/>
<reference evidence="8 9" key="1">
    <citation type="journal article" date="2019" name="Int. J. Syst. Evol. Microbiol.">
        <title>The Global Catalogue of Microorganisms (GCM) 10K type strain sequencing project: providing services to taxonomists for standard genome sequencing and annotation.</title>
        <authorList>
            <consortium name="The Broad Institute Genomics Platform"/>
            <consortium name="The Broad Institute Genome Sequencing Center for Infectious Disease"/>
            <person name="Wu L."/>
            <person name="Ma J."/>
        </authorList>
    </citation>
    <scope>NUCLEOTIDE SEQUENCE [LARGE SCALE GENOMIC DNA]</scope>
    <source>
        <strain evidence="8 9">JCM 16013</strain>
    </source>
</reference>
<evidence type="ECO:0000256" key="3">
    <source>
        <dbReference type="ARBA" id="ARBA00005708"/>
    </source>
</evidence>
<evidence type="ECO:0000313" key="8">
    <source>
        <dbReference type="EMBL" id="GAA1989348.1"/>
    </source>
</evidence>
<dbReference type="EC" id="4.1.2.25" evidence="6"/>
<feature type="domain" description="Dihydroneopterin aldolase/epimerase" evidence="7">
    <location>
        <begin position="15"/>
        <end position="127"/>
    </location>
</feature>
<dbReference type="InterPro" id="IPR006157">
    <property type="entry name" value="FolB_dom"/>
</dbReference>
<dbReference type="PANTHER" id="PTHR42844">
    <property type="entry name" value="DIHYDRONEOPTERIN ALDOLASE 1-RELATED"/>
    <property type="match status" value="1"/>
</dbReference>
<accession>A0ABN2SMP0</accession>
<comment type="catalytic activity">
    <reaction evidence="1 6">
        <text>7,8-dihydroneopterin = 6-hydroxymethyl-7,8-dihydropterin + glycolaldehyde</text>
        <dbReference type="Rhea" id="RHEA:10540"/>
        <dbReference type="ChEBI" id="CHEBI:17001"/>
        <dbReference type="ChEBI" id="CHEBI:17071"/>
        <dbReference type="ChEBI" id="CHEBI:44841"/>
        <dbReference type="EC" id="4.1.2.25"/>
    </reaction>
</comment>
<dbReference type="CDD" id="cd00534">
    <property type="entry name" value="DHNA_DHNTPE"/>
    <property type="match status" value="1"/>
</dbReference>
<keyword evidence="9" id="KW-1185">Reference proteome</keyword>
<name>A0ABN2SMP0_9ACTN</name>
<dbReference type="NCBIfam" id="TIGR00526">
    <property type="entry name" value="folB_dom"/>
    <property type="match status" value="1"/>
</dbReference>
<dbReference type="Pfam" id="PF02152">
    <property type="entry name" value="FolB"/>
    <property type="match status" value="1"/>
</dbReference>
<dbReference type="SMART" id="SM00905">
    <property type="entry name" value="FolB"/>
    <property type="match status" value="1"/>
</dbReference>
<dbReference type="SUPFAM" id="SSF55620">
    <property type="entry name" value="Tetrahydrobiopterin biosynthesis enzymes-like"/>
    <property type="match status" value="1"/>
</dbReference>
<dbReference type="NCBIfam" id="TIGR00525">
    <property type="entry name" value="folB"/>
    <property type="match status" value="1"/>
</dbReference>
<sequence>MFVVMSTQPKRLDRVTVHGLRGRGHHGVFEREREKGQTFLVDVTLGLDTRRAAASDALDDTVNYGEVAERIVALIEGEPVNLIETLVARMAVACLEYPLVEEVEVTLHKPDAPITVPFEDVTVTVVRTREDLADAMERPPENGGSAV</sequence>
<evidence type="ECO:0000256" key="2">
    <source>
        <dbReference type="ARBA" id="ARBA00005013"/>
    </source>
</evidence>
<evidence type="ECO:0000256" key="5">
    <source>
        <dbReference type="ARBA" id="ARBA00023239"/>
    </source>
</evidence>
<dbReference type="Gene3D" id="3.30.1130.10">
    <property type="match status" value="1"/>
</dbReference>
<keyword evidence="5 6" id="KW-0456">Lyase</keyword>
<organism evidence="8 9">
    <name type="scientific">Catenulispora subtropica</name>
    <dbReference type="NCBI Taxonomy" id="450798"/>
    <lineage>
        <taxon>Bacteria</taxon>
        <taxon>Bacillati</taxon>
        <taxon>Actinomycetota</taxon>
        <taxon>Actinomycetes</taxon>
        <taxon>Catenulisporales</taxon>
        <taxon>Catenulisporaceae</taxon>
        <taxon>Catenulispora</taxon>
    </lineage>
</organism>
<evidence type="ECO:0000256" key="4">
    <source>
        <dbReference type="ARBA" id="ARBA00022909"/>
    </source>
</evidence>